<proteinExistence type="predicted"/>
<keyword evidence="3" id="KW-1185">Reference proteome</keyword>
<organism evidence="1 3">
    <name type="scientific">Medicago truncatula</name>
    <name type="common">Barrel medic</name>
    <name type="synonym">Medicago tribuloides</name>
    <dbReference type="NCBI Taxonomy" id="3880"/>
    <lineage>
        <taxon>Eukaryota</taxon>
        <taxon>Viridiplantae</taxon>
        <taxon>Streptophyta</taxon>
        <taxon>Embryophyta</taxon>
        <taxon>Tracheophyta</taxon>
        <taxon>Spermatophyta</taxon>
        <taxon>Magnoliopsida</taxon>
        <taxon>eudicotyledons</taxon>
        <taxon>Gunneridae</taxon>
        <taxon>Pentapetalae</taxon>
        <taxon>rosids</taxon>
        <taxon>fabids</taxon>
        <taxon>Fabales</taxon>
        <taxon>Fabaceae</taxon>
        <taxon>Papilionoideae</taxon>
        <taxon>50 kb inversion clade</taxon>
        <taxon>NPAAA clade</taxon>
        <taxon>Hologalegina</taxon>
        <taxon>IRL clade</taxon>
        <taxon>Trifolieae</taxon>
        <taxon>Medicago</taxon>
    </lineage>
</organism>
<reference evidence="2" key="3">
    <citation type="submission" date="2015-06" db="UniProtKB">
        <authorList>
            <consortium name="EnsemblPlants"/>
        </authorList>
    </citation>
    <scope>IDENTIFICATION</scope>
    <source>
        <strain evidence="2">cv. Jemalong A17</strain>
    </source>
</reference>
<dbReference type="AlphaFoldDB" id="A0A072TJU4"/>
<gene>
    <name evidence="1" type="ORF">MTR_0036s0020</name>
</gene>
<name>A0A072TJU4_MEDTR</name>
<dbReference type="Proteomes" id="UP000002051">
    <property type="component" value="Unassembled WGS sequence"/>
</dbReference>
<protein>
    <submittedName>
        <fullName evidence="1 2">Uncharacterized protein</fullName>
    </submittedName>
</protein>
<reference evidence="1 3" key="1">
    <citation type="journal article" date="2011" name="Nature">
        <title>The Medicago genome provides insight into the evolution of rhizobial symbioses.</title>
        <authorList>
            <person name="Young N.D."/>
            <person name="Debelle F."/>
            <person name="Oldroyd G.E."/>
            <person name="Geurts R."/>
            <person name="Cannon S.B."/>
            <person name="Udvardi M.K."/>
            <person name="Benedito V.A."/>
            <person name="Mayer K.F."/>
            <person name="Gouzy J."/>
            <person name="Schoof H."/>
            <person name="Van de Peer Y."/>
            <person name="Proost S."/>
            <person name="Cook D.R."/>
            <person name="Meyers B.C."/>
            <person name="Spannagl M."/>
            <person name="Cheung F."/>
            <person name="De Mita S."/>
            <person name="Krishnakumar V."/>
            <person name="Gundlach H."/>
            <person name="Zhou S."/>
            <person name="Mudge J."/>
            <person name="Bharti A.K."/>
            <person name="Murray J.D."/>
            <person name="Naoumkina M.A."/>
            <person name="Rosen B."/>
            <person name="Silverstein K.A."/>
            <person name="Tang H."/>
            <person name="Rombauts S."/>
            <person name="Zhao P.X."/>
            <person name="Zhou P."/>
            <person name="Barbe V."/>
            <person name="Bardou P."/>
            <person name="Bechner M."/>
            <person name="Bellec A."/>
            <person name="Berger A."/>
            <person name="Berges H."/>
            <person name="Bidwell S."/>
            <person name="Bisseling T."/>
            <person name="Choisne N."/>
            <person name="Couloux A."/>
            <person name="Denny R."/>
            <person name="Deshpande S."/>
            <person name="Dai X."/>
            <person name="Doyle J.J."/>
            <person name="Dudez A.M."/>
            <person name="Farmer A.D."/>
            <person name="Fouteau S."/>
            <person name="Franken C."/>
            <person name="Gibelin C."/>
            <person name="Gish J."/>
            <person name="Goldstein S."/>
            <person name="Gonzalez A.J."/>
            <person name="Green P.J."/>
            <person name="Hallab A."/>
            <person name="Hartog M."/>
            <person name="Hua A."/>
            <person name="Humphray S.J."/>
            <person name="Jeong D.H."/>
            <person name="Jing Y."/>
            <person name="Jocker A."/>
            <person name="Kenton S.M."/>
            <person name="Kim D.J."/>
            <person name="Klee K."/>
            <person name="Lai H."/>
            <person name="Lang C."/>
            <person name="Lin S."/>
            <person name="Macmil S.L."/>
            <person name="Magdelenat G."/>
            <person name="Matthews L."/>
            <person name="McCorrison J."/>
            <person name="Monaghan E.L."/>
            <person name="Mun J.H."/>
            <person name="Najar F.Z."/>
            <person name="Nicholson C."/>
            <person name="Noirot C."/>
            <person name="O'Bleness M."/>
            <person name="Paule C.R."/>
            <person name="Poulain J."/>
            <person name="Prion F."/>
            <person name="Qin B."/>
            <person name="Qu C."/>
            <person name="Retzel E.F."/>
            <person name="Riddle C."/>
            <person name="Sallet E."/>
            <person name="Samain S."/>
            <person name="Samson N."/>
            <person name="Sanders I."/>
            <person name="Saurat O."/>
            <person name="Scarpelli C."/>
            <person name="Schiex T."/>
            <person name="Segurens B."/>
            <person name="Severin A.J."/>
            <person name="Sherrier D.J."/>
            <person name="Shi R."/>
            <person name="Sims S."/>
            <person name="Singer S.R."/>
            <person name="Sinharoy S."/>
            <person name="Sterck L."/>
            <person name="Viollet A."/>
            <person name="Wang B.B."/>
            <person name="Wang K."/>
            <person name="Wang M."/>
            <person name="Wang X."/>
            <person name="Warfsmann J."/>
            <person name="Weissenbach J."/>
            <person name="White D.D."/>
            <person name="White J.D."/>
            <person name="Wiley G.B."/>
            <person name="Wincker P."/>
            <person name="Xing Y."/>
            <person name="Yang L."/>
            <person name="Yao Z."/>
            <person name="Ying F."/>
            <person name="Zhai J."/>
            <person name="Zhou L."/>
            <person name="Zuber A."/>
            <person name="Denarie J."/>
            <person name="Dixon R.A."/>
            <person name="May G.D."/>
            <person name="Schwartz D.C."/>
            <person name="Rogers J."/>
            <person name="Quetier F."/>
            <person name="Town C.D."/>
            <person name="Roe B.A."/>
        </authorList>
    </citation>
    <scope>NUCLEOTIDE SEQUENCE [LARGE SCALE GENOMIC DNA]</scope>
    <source>
        <strain evidence="1">A17</strain>
        <strain evidence="2 3">cv. Jemalong A17</strain>
    </source>
</reference>
<accession>A0A072TJU4</accession>
<evidence type="ECO:0000313" key="1">
    <source>
        <dbReference type="EMBL" id="KEH17163.1"/>
    </source>
</evidence>
<dbReference type="HOGENOM" id="CLU_2658297_0_0_1"/>
<dbReference type="EnsemblPlants" id="KEH17163">
    <property type="protein sequence ID" value="KEH17163"/>
    <property type="gene ID" value="MTR_0036s0020"/>
</dbReference>
<evidence type="ECO:0000313" key="3">
    <source>
        <dbReference type="Proteomes" id="UP000002051"/>
    </source>
</evidence>
<dbReference type="EMBL" id="KL402761">
    <property type="protein sequence ID" value="KEH17163.1"/>
    <property type="molecule type" value="Genomic_DNA"/>
</dbReference>
<sequence length="76" mass="8872">MSKLIIEDYKYRINYTTKSGTKHTLTILKPNITSRIHSRVNQEITNKATNTKLSKKTITNPEHKISLEKQKWSNSK</sequence>
<evidence type="ECO:0000313" key="2">
    <source>
        <dbReference type="EnsemblPlants" id="KEH17163"/>
    </source>
</evidence>
<reference evidence="1 3" key="2">
    <citation type="journal article" date="2014" name="BMC Genomics">
        <title>An improved genome release (version Mt4.0) for the model legume Medicago truncatula.</title>
        <authorList>
            <person name="Tang H."/>
            <person name="Krishnakumar V."/>
            <person name="Bidwell S."/>
            <person name="Rosen B."/>
            <person name="Chan A."/>
            <person name="Zhou S."/>
            <person name="Gentzbittel L."/>
            <person name="Childs K.L."/>
            <person name="Yandell M."/>
            <person name="Gundlach H."/>
            <person name="Mayer K.F."/>
            <person name="Schwartz D.C."/>
            <person name="Town C.D."/>
        </authorList>
    </citation>
    <scope>GENOME REANNOTATION</scope>
    <source>
        <strain evidence="1">A17</strain>
        <strain evidence="2 3">cv. Jemalong A17</strain>
    </source>
</reference>